<dbReference type="PATRIC" id="fig|361041.3.peg.3884"/>
<reference evidence="1 2" key="1">
    <citation type="submission" date="2015-03" db="EMBL/GenBank/DDBJ databases">
        <authorList>
            <person name="Hassan Y.I."/>
            <person name="Lepp D."/>
            <person name="Zhou T."/>
        </authorList>
    </citation>
    <scope>NUCLEOTIDE SEQUENCE [LARGE SCALE GENOMIC DNA]</scope>
    <source>
        <strain evidence="1 2">GH2-10</strain>
    </source>
</reference>
<dbReference type="STRING" id="361041.VW35_02480"/>
<dbReference type="AlphaFoldDB" id="A0A0F5LFE4"/>
<gene>
    <name evidence="1" type="ORF">VW35_02480</name>
</gene>
<keyword evidence="2" id="KW-1185">Reference proteome</keyword>
<name>A0A0F5LFE4_9HYPH</name>
<dbReference type="Proteomes" id="UP000033514">
    <property type="component" value="Unassembled WGS sequence"/>
</dbReference>
<dbReference type="RefSeq" id="WP_046141402.1">
    <property type="nucleotide sequence ID" value="NZ_LAJG01000005.1"/>
</dbReference>
<accession>A0A0F5LFE4</accession>
<evidence type="ECO:0000313" key="2">
    <source>
        <dbReference type="Proteomes" id="UP000033514"/>
    </source>
</evidence>
<organism evidence="1 2">
    <name type="scientific">Devosia soli</name>
    <dbReference type="NCBI Taxonomy" id="361041"/>
    <lineage>
        <taxon>Bacteria</taxon>
        <taxon>Pseudomonadati</taxon>
        <taxon>Pseudomonadota</taxon>
        <taxon>Alphaproteobacteria</taxon>
        <taxon>Hyphomicrobiales</taxon>
        <taxon>Devosiaceae</taxon>
        <taxon>Devosia</taxon>
    </lineage>
</organism>
<proteinExistence type="predicted"/>
<comment type="caution">
    <text evidence="1">The sequence shown here is derived from an EMBL/GenBank/DDBJ whole genome shotgun (WGS) entry which is preliminary data.</text>
</comment>
<evidence type="ECO:0000313" key="1">
    <source>
        <dbReference type="EMBL" id="KKB81053.1"/>
    </source>
</evidence>
<dbReference type="EMBL" id="LAJG01000005">
    <property type="protein sequence ID" value="KKB81053.1"/>
    <property type="molecule type" value="Genomic_DNA"/>
</dbReference>
<protein>
    <submittedName>
        <fullName evidence="1">Uncharacterized protein</fullName>
    </submittedName>
</protein>
<dbReference type="OrthoDB" id="5360818at2"/>
<sequence>MSSETVSDRLDQLEAIIHELADEVAPGGPEDRAWAIINELRSKPVASGVEVKPLDWTCIAGHDGHFWRAPNPFGGLPLESQTGEQKARHEADYRNRILSALEPATAPVVSEPVAQMRDTWDMEGDPIIWLEGCETLKVGDYLYASPQPQPKAVTEDMVERLAVSVFDQTSDNDTVPWERQPGRVRNQTRKQVRQVLTALRIHAPAALEAAMKEA</sequence>